<evidence type="ECO:0000313" key="4">
    <source>
        <dbReference type="Proteomes" id="UP000285530"/>
    </source>
</evidence>
<evidence type="ECO:0000256" key="1">
    <source>
        <dbReference type="SAM" id="MobiDB-lite"/>
    </source>
</evidence>
<dbReference type="GO" id="GO:0006313">
    <property type="term" value="P:DNA transposition"/>
    <property type="evidence" value="ECO:0007669"/>
    <property type="project" value="InterPro"/>
</dbReference>
<dbReference type="AlphaFoldDB" id="A0A419A0P8"/>
<dbReference type="EMBL" id="QZEV01000009">
    <property type="protein sequence ID" value="RJL06430.1"/>
    <property type="molecule type" value="Genomic_DNA"/>
</dbReference>
<dbReference type="GO" id="GO:0003677">
    <property type="term" value="F:DNA binding"/>
    <property type="evidence" value="ECO:0007669"/>
    <property type="project" value="InterPro"/>
</dbReference>
<sequence>MRALQGGLAKVEAEKETVIQSQDELRDQAVRLRSVKGIGPVVSATLIAQLPELGQLDRRRVAALAGLAPHANDSGHQRGKRSIWGGRGSLRRCLYLAALTASRFDPVFRAFKERLIAAGKTTKAGHRGLRPQAADRSQCDDKARTPYRDAPA</sequence>
<evidence type="ECO:0000313" key="3">
    <source>
        <dbReference type="EMBL" id="RJL06430.1"/>
    </source>
</evidence>
<name>A0A419A0P8_9RHOB</name>
<reference evidence="3 4" key="1">
    <citation type="submission" date="2018-09" db="EMBL/GenBank/DDBJ databases">
        <title>Paracoccus onubensis nov. sp. a moderate halophilic bacterium isolated from Gruta de las Maravillas (Aracena, Spain).</title>
        <authorList>
            <person name="Jurado V."/>
            <person name="Gutierrez-Patricio S."/>
            <person name="Gonzalez-Pimentel J.L."/>
            <person name="Laiz L."/>
            <person name="Saiz-Jimenez C."/>
        </authorList>
    </citation>
    <scope>NUCLEOTIDE SEQUENCE [LARGE SCALE GENOMIC DNA]</scope>
    <source>
        <strain evidence="3 4">DSM 19484</strain>
    </source>
</reference>
<accession>A0A419A0P8</accession>
<keyword evidence="4" id="KW-1185">Reference proteome</keyword>
<dbReference type="Pfam" id="PF02371">
    <property type="entry name" value="Transposase_20"/>
    <property type="match status" value="1"/>
</dbReference>
<dbReference type="InterPro" id="IPR003346">
    <property type="entry name" value="Transposase_20"/>
</dbReference>
<comment type="caution">
    <text evidence="3">The sequence shown here is derived from an EMBL/GenBank/DDBJ whole genome shotgun (WGS) entry which is preliminary data.</text>
</comment>
<dbReference type="PANTHER" id="PTHR33055:SF13">
    <property type="entry name" value="TRANSPOSASE"/>
    <property type="match status" value="1"/>
</dbReference>
<gene>
    <name evidence="3" type="ORF">D3P06_03675</name>
</gene>
<organism evidence="3 4">
    <name type="scientific">Paracoccus aestuarii</name>
    <dbReference type="NCBI Taxonomy" id="453842"/>
    <lineage>
        <taxon>Bacteria</taxon>
        <taxon>Pseudomonadati</taxon>
        <taxon>Pseudomonadota</taxon>
        <taxon>Alphaproteobacteria</taxon>
        <taxon>Rhodobacterales</taxon>
        <taxon>Paracoccaceae</taxon>
        <taxon>Paracoccus</taxon>
    </lineage>
</organism>
<dbReference type="Proteomes" id="UP000285530">
    <property type="component" value="Unassembled WGS sequence"/>
</dbReference>
<feature type="compositionally biased region" description="Basic and acidic residues" evidence="1">
    <location>
        <begin position="137"/>
        <end position="152"/>
    </location>
</feature>
<proteinExistence type="predicted"/>
<protein>
    <submittedName>
        <fullName evidence="3">IS110 family transposase</fullName>
    </submittedName>
</protein>
<dbReference type="PANTHER" id="PTHR33055">
    <property type="entry name" value="TRANSPOSASE FOR INSERTION SEQUENCE ELEMENT IS1111A"/>
    <property type="match status" value="1"/>
</dbReference>
<dbReference type="GO" id="GO:0004803">
    <property type="term" value="F:transposase activity"/>
    <property type="evidence" value="ECO:0007669"/>
    <property type="project" value="InterPro"/>
</dbReference>
<dbReference type="InterPro" id="IPR047650">
    <property type="entry name" value="Transpos_IS110"/>
</dbReference>
<dbReference type="OrthoDB" id="8261795at2"/>
<evidence type="ECO:0000259" key="2">
    <source>
        <dbReference type="Pfam" id="PF02371"/>
    </source>
</evidence>
<feature type="region of interest" description="Disordered" evidence="1">
    <location>
        <begin position="122"/>
        <end position="152"/>
    </location>
</feature>
<feature type="domain" description="Transposase IS116/IS110/IS902 C-terminal" evidence="2">
    <location>
        <begin position="31"/>
        <end position="111"/>
    </location>
</feature>